<evidence type="ECO:0000313" key="1">
    <source>
        <dbReference type="EMBL" id="SDF64490.1"/>
    </source>
</evidence>
<dbReference type="STRING" id="1123285.SAMN05660235_02273"/>
<dbReference type="Proteomes" id="UP000243333">
    <property type="component" value="Unassembled WGS sequence"/>
</dbReference>
<proteinExistence type="predicted"/>
<dbReference type="AlphaFoldDB" id="A0A1G7MTV4"/>
<organism evidence="1 2">
    <name type="scientific">Sporolituus thermophilus DSM 23256</name>
    <dbReference type="NCBI Taxonomy" id="1123285"/>
    <lineage>
        <taxon>Bacteria</taxon>
        <taxon>Bacillati</taxon>
        <taxon>Bacillota</taxon>
        <taxon>Negativicutes</taxon>
        <taxon>Selenomonadales</taxon>
        <taxon>Sporomusaceae</taxon>
        <taxon>Sporolituus</taxon>
    </lineage>
</organism>
<keyword evidence="2" id="KW-1185">Reference proteome</keyword>
<dbReference type="EMBL" id="FNBU01000019">
    <property type="protein sequence ID" value="SDF64490.1"/>
    <property type="molecule type" value="Genomic_DNA"/>
</dbReference>
<accession>A0A1G7MTV4</accession>
<evidence type="ECO:0000313" key="2">
    <source>
        <dbReference type="Proteomes" id="UP000243333"/>
    </source>
</evidence>
<reference evidence="2" key="1">
    <citation type="submission" date="2016-10" db="EMBL/GenBank/DDBJ databases">
        <authorList>
            <person name="Varghese N."/>
            <person name="Submissions S."/>
        </authorList>
    </citation>
    <scope>NUCLEOTIDE SEQUENCE [LARGE SCALE GENOMIC DNA]</scope>
    <source>
        <strain evidence="2">DSM 23256</strain>
    </source>
</reference>
<gene>
    <name evidence="1" type="ORF">SAMN05660235_02273</name>
</gene>
<protein>
    <submittedName>
        <fullName evidence="1">Uncharacterized protein</fullName>
    </submittedName>
</protein>
<name>A0A1G7MTV4_9FIRM</name>
<sequence length="49" mass="5592">METVGVEFTGRLFYCLVVPEGGSFETRAKSEISQFLNKSSLPPRQFNFF</sequence>